<comment type="subcellular location">
    <subcellularLocation>
        <location evidence="1">Membrane</location>
        <topology evidence="1">Multi-pass membrane protein</topology>
    </subcellularLocation>
</comment>
<keyword evidence="9 11" id="KW-0472">Membrane</keyword>
<keyword evidence="8 11" id="KW-0443">Lipid metabolism</keyword>
<dbReference type="GO" id="GO:0005777">
    <property type="term" value="C:peroxisome"/>
    <property type="evidence" value="ECO:0007669"/>
    <property type="project" value="TreeGrafter"/>
</dbReference>
<comment type="catalytic activity">
    <reaction evidence="10 11">
        <text>a long-chain fatty acyl-CoA + 2 NADPH + 2 H(+) = a long-chain primary fatty alcohol + 2 NADP(+) + CoA</text>
        <dbReference type="Rhea" id="RHEA:52716"/>
        <dbReference type="ChEBI" id="CHEBI:15378"/>
        <dbReference type="ChEBI" id="CHEBI:57287"/>
        <dbReference type="ChEBI" id="CHEBI:57783"/>
        <dbReference type="ChEBI" id="CHEBI:58349"/>
        <dbReference type="ChEBI" id="CHEBI:77396"/>
        <dbReference type="ChEBI" id="CHEBI:83139"/>
        <dbReference type="EC" id="1.2.1.84"/>
    </reaction>
</comment>
<keyword evidence="14" id="KW-1185">Reference proteome</keyword>
<dbReference type="GO" id="GO:0035336">
    <property type="term" value="P:long-chain fatty-acyl-CoA metabolic process"/>
    <property type="evidence" value="ECO:0007669"/>
    <property type="project" value="TreeGrafter"/>
</dbReference>
<feature type="domain" description="Thioester reductase (TE)" evidence="13">
    <location>
        <begin position="44"/>
        <end position="314"/>
    </location>
</feature>
<dbReference type="PANTHER" id="PTHR11011:SF60">
    <property type="entry name" value="FATTY ACYL-COA REDUCTASE-RELATED"/>
    <property type="match status" value="1"/>
</dbReference>
<dbReference type="Gene3D" id="3.40.50.720">
    <property type="entry name" value="NAD(P)-binding Rossmann-like Domain"/>
    <property type="match status" value="1"/>
</dbReference>
<evidence type="ECO:0000259" key="12">
    <source>
        <dbReference type="Pfam" id="PF03015"/>
    </source>
</evidence>
<dbReference type="RefSeq" id="XP_033234521.1">
    <property type="nucleotide sequence ID" value="XM_033378630.1"/>
</dbReference>
<dbReference type="KEGG" id="dpo:6898828"/>
<dbReference type="GO" id="GO:0080019">
    <property type="term" value="F:alcohol-forming very long-chain fatty acyl-CoA reductase activity"/>
    <property type="evidence" value="ECO:0007669"/>
    <property type="project" value="InterPro"/>
</dbReference>
<evidence type="ECO:0000313" key="15">
    <source>
        <dbReference type="RefSeq" id="XP_033234521.1"/>
    </source>
</evidence>
<dbReference type="FunFam" id="3.40.50.720:FF:000143">
    <property type="entry name" value="Fatty acyl-CoA reductase"/>
    <property type="match status" value="1"/>
</dbReference>
<dbReference type="Proteomes" id="UP000001819">
    <property type="component" value="Chromosome 3"/>
</dbReference>
<dbReference type="Pfam" id="PF07993">
    <property type="entry name" value="NAD_binding_4"/>
    <property type="match status" value="1"/>
</dbReference>
<dbReference type="PANTHER" id="PTHR11011">
    <property type="entry name" value="MALE STERILITY PROTEIN 2-RELATED"/>
    <property type="match status" value="1"/>
</dbReference>
<dbReference type="InterPro" id="IPR026055">
    <property type="entry name" value="FAR"/>
</dbReference>
<dbReference type="InterPro" id="IPR036291">
    <property type="entry name" value="NAD(P)-bd_dom_sf"/>
</dbReference>
<evidence type="ECO:0000259" key="13">
    <source>
        <dbReference type="Pfam" id="PF07993"/>
    </source>
</evidence>
<evidence type="ECO:0000256" key="7">
    <source>
        <dbReference type="ARBA" id="ARBA00023002"/>
    </source>
</evidence>
<evidence type="ECO:0000313" key="14">
    <source>
        <dbReference type="Proteomes" id="UP000001819"/>
    </source>
</evidence>
<evidence type="ECO:0000256" key="10">
    <source>
        <dbReference type="ARBA" id="ARBA00052530"/>
    </source>
</evidence>
<reference evidence="14" key="1">
    <citation type="submission" date="2024-06" db="UniProtKB">
        <authorList>
            <consortium name="RefSeq"/>
        </authorList>
    </citation>
    <scope>NUCLEOTIDE SEQUENCE [LARGE SCALE GENOMIC DNA]</scope>
    <source>
        <strain evidence="14">MV2-25</strain>
    </source>
</reference>
<proteinExistence type="inferred from homology"/>
<dbReference type="AlphaFoldDB" id="A0A6I8VTW8"/>
<dbReference type="GO" id="GO:0102965">
    <property type="term" value="F:alcohol-forming long-chain fatty acyl-CoA reductase activity"/>
    <property type="evidence" value="ECO:0007669"/>
    <property type="project" value="UniProtKB-EC"/>
</dbReference>
<keyword evidence="4 11" id="KW-0812">Transmembrane</keyword>
<sequence length="524" mass="59590">MERLAGPSSIDKGVASIAYSRIRFSPRKMDTEIQRFYLDKTVFVTGGTGFLGKVIIEKILRATDPKHIYFLVRSKKNEDVKTRVAKWMSQPIFEALLKTKPRALELMTPIAGDCLEPDLGISDADRKLLAKEVQIVIHGAATVRFNEPMHTALAINTRATRLMLQLAREMHRLEAFVQISTAYSNCVLEHIHEQFYPDNFTCSVDTALQLKETLSAALLDNMTPALLGNFPNTYSYTKGLAEQVIQGEAGDLPVCIFRPAIIFANYKEPSSGWIDNPYGLIALIYGITYGVLHLLLCNYKAHAPVVPGDYCGNMVVASAWETARNAKKKPVPTIYNFSPSNKNIITFGDLKDKGMYSGKLVPMTKMIWYPFLHATTFPWLFSLGCIFYHYVPGFLYDILLRLSGEKPRLVKAYRKVHENVVALFPFNKKTYWFNRDNTEALWDHMSTEDQSVFNFNMENMNWDDYFKSTLNGMRLHLFKEPPTTASLDHGRRILSRYFVLHCAVQVLLVSAAAYLIWLVLSVFI</sequence>
<dbReference type="InParanoid" id="A0A6I8VTW8"/>
<name>A0A6I8VTW8_DROPS</name>
<protein>
    <recommendedName>
        <fullName evidence="11">Fatty acyl-CoA reductase</fullName>
        <ecNumber evidence="11">1.2.1.84</ecNumber>
    </recommendedName>
</protein>
<keyword evidence="6 11" id="KW-1133">Transmembrane helix</keyword>
<evidence type="ECO:0000256" key="1">
    <source>
        <dbReference type="ARBA" id="ARBA00004141"/>
    </source>
</evidence>
<dbReference type="EC" id="1.2.1.84" evidence="11"/>
<evidence type="ECO:0000256" key="8">
    <source>
        <dbReference type="ARBA" id="ARBA00023098"/>
    </source>
</evidence>
<evidence type="ECO:0000256" key="11">
    <source>
        <dbReference type="RuleBase" id="RU363097"/>
    </source>
</evidence>
<keyword evidence="7 11" id="KW-0560">Oxidoreductase</keyword>
<dbReference type="GO" id="GO:0016020">
    <property type="term" value="C:membrane"/>
    <property type="evidence" value="ECO:0007669"/>
    <property type="project" value="UniProtKB-SubCell"/>
</dbReference>
<dbReference type="CDD" id="cd09071">
    <property type="entry name" value="FAR_C"/>
    <property type="match status" value="1"/>
</dbReference>
<dbReference type="SUPFAM" id="SSF51735">
    <property type="entry name" value="NAD(P)-binding Rossmann-fold domains"/>
    <property type="match status" value="1"/>
</dbReference>
<reference evidence="15" key="2">
    <citation type="submission" date="2025-08" db="UniProtKB">
        <authorList>
            <consortium name="RefSeq"/>
        </authorList>
    </citation>
    <scope>IDENTIFICATION</scope>
    <source>
        <strain evidence="15">MV-25-SWS-2005</strain>
        <tissue evidence="15">Whole body</tissue>
    </source>
</reference>
<feature type="domain" description="Fatty acyl-CoA reductase C-terminal" evidence="12">
    <location>
        <begin position="388"/>
        <end position="480"/>
    </location>
</feature>
<evidence type="ECO:0000256" key="3">
    <source>
        <dbReference type="ARBA" id="ARBA00022516"/>
    </source>
</evidence>
<evidence type="ECO:0000256" key="9">
    <source>
        <dbReference type="ARBA" id="ARBA00023136"/>
    </source>
</evidence>
<organism evidence="14 15">
    <name type="scientific">Drosophila pseudoobscura pseudoobscura</name>
    <name type="common">Fruit fly</name>
    <dbReference type="NCBI Taxonomy" id="46245"/>
    <lineage>
        <taxon>Eukaryota</taxon>
        <taxon>Metazoa</taxon>
        <taxon>Ecdysozoa</taxon>
        <taxon>Arthropoda</taxon>
        <taxon>Hexapoda</taxon>
        <taxon>Insecta</taxon>
        <taxon>Pterygota</taxon>
        <taxon>Neoptera</taxon>
        <taxon>Endopterygota</taxon>
        <taxon>Diptera</taxon>
        <taxon>Brachycera</taxon>
        <taxon>Muscomorpha</taxon>
        <taxon>Ephydroidea</taxon>
        <taxon>Drosophilidae</taxon>
        <taxon>Drosophila</taxon>
        <taxon>Sophophora</taxon>
    </lineage>
</organism>
<gene>
    <name evidence="15" type="primary">LOC6898828</name>
</gene>
<keyword evidence="5 11" id="KW-0521">NADP</keyword>
<comment type="similarity">
    <text evidence="2 11">Belongs to the fatty acyl-CoA reductase family.</text>
</comment>
<evidence type="ECO:0000256" key="4">
    <source>
        <dbReference type="ARBA" id="ARBA00022692"/>
    </source>
</evidence>
<dbReference type="InterPro" id="IPR033640">
    <property type="entry name" value="FAR_C"/>
</dbReference>
<dbReference type="FunCoup" id="A0A6I8VTW8">
    <property type="interactions" value="94"/>
</dbReference>
<comment type="function">
    <text evidence="11">Catalyzes the reduction of fatty acyl-CoA to fatty alcohols.</text>
</comment>
<evidence type="ECO:0000256" key="5">
    <source>
        <dbReference type="ARBA" id="ARBA00022857"/>
    </source>
</evidence>
<feature type="transmembrane region" description="Helical" evidence="11">
    <location>
        <begin position="367"/>
        <end position="391"/>
    </location>
</feature>
<accession>A0A6I8VTW8</accession>
<dbReference type="CDD" id="cd05236">
    <property type="entry name" value="FAR-N_SDR_e"/>
    <property type="match status" value="1"/>
</dbReference>
<keyword evidence="3 11" id="KW-0444">Lipid biosynthesis</keyword>
<evidence type="ECO:0000256" key="6">
    <source>
        <dbReference type="ARBA" id="ARBA00022989"/>
    </source>
</evidence>
<evidence type="ECO:0000256" key="2">
    <source>
        <dbReference type="ARBA" id="ARBA00005928"/>
    </source>
</evidence>
<dbReference type="InterPro" id="IPR013120">
    <property type="entry name" value="FAR_NAD-bd"/>
</dbReference>
<feature type="transmembrane region" description="Helical" evidence="11">
    <location>
        <begin position="497"/>
        <end position="520"/>
    </location>
</feature>
<dbReference type="Pfam" id="PF03015">
    <property type="entry name" value="Sterile"/>
    <property type="match status" value="1"/>
</dbReference>